<reference evidence="2" key="1">
    <citation type="journal article" date="2013" name="Proc. Natl. Acad. Sci. U.S.A.">
        <title>Mapping gene clusters within arrayed metagenomic libraries to expand the structural diversity of biomedically relevant natural products.</title>
        <authorList>
            <person name="Owen J.G."/>
            <person name="Reddy B.V."/>
            <person name="Ternei M.A."/>
            <person name="Charlop-Powers Z."/>
            <person name="Calle P.Y."/>
            <person name="Kim J.H."/>
            <person name="Brady S.F."/>
        </authorList>
    </citation>
    <scope>NUCLEOTIDE SEQUENCE</scope>
</reference>
<name>S5TN88_9BACT</name>
<evidence type="ECO:0000313" key="2">
    <source>
        <dbReference type="EMBL" id="AGS49898.1"/>
    </source>
</evidence>
<evidence type="ECO:0000256" key="1">
    <source>
        <dbReference type="ARBA" id="ARBA00006987"/>
    </source>
</evidence>
<comment type="similarity">
    <text evidence="1">Belongs to the UPF0065 (bug) family.</text>
</comment>
<dbReference type="SUPFAM" id="SSF53850">
    <property type="entry name" value="Periplasmic binding protein-like II"/>
    <property type="match status" value="1"/>
</dbReference>
<dbReference type="PANTHER" id="PTHR42928">
    <property type="entry name" value="TRICARBOXYLATE-BINDING PROTEIN"/>
    <property type="match status" value="1"/>
</dbReference>
<dbReference type="PANTHER" id="PTHR42928:SF5">
    <property type="entry name" value="BLR1237 PROTEIN"/>
    <property type="match status" value="1"/>
</dbReference>
<dbReference type="InterPro" id="IPR042100">
    <property type="entry name" value="Bug_dom1"/>
</dbReference>
<sequence length="275" mass="29220">MMADQLRERLGETAIVENRTGADGRLAVRAVASSEPDGRTLLITPFGPVAIHPSVYSNLSYDPFKDLAPVAQVATFDFAAVVGPMAPVNSLEELVAWAKANPTQANFATPGAGTLPHFFGITFANAAGINLRHVPYRGTAPALTDLMGGQIPILFTTTADAVELHRAGRVKVLATSGAKRSPFTSDVPTFTEAGYGIQGEAWYGFFVRAGTPPEMVEKLNKALVEGVRSDAVRERLLKIGLVPTGTSPSELGAIQKADFERWAPVIKASGFKAQD</sequence>
<organism evidence="2">
    <name type="scientific">uncultured bacterium esnapd21</name>
    <dbReference type="NCBI Taxonomy" id="1366603"/>
    <lineage>
        <taxon>Bacteria</taxon>
        <taxon>environmental samples</taxon>
    </lineage>
</organism>
<dbReference type="EMBL" id="KF264561">
    <property type="protein sequence ID" value="AGS49898.1"/>
    <property type="molecule type" value="Genomic_DNA"/>
</dbReference>
<protein>
    <submittedName>
        <fullName evidence="2">Putative exported protein</fullName>
    </submittedName>
</protein>
<dbReference type="InterPro" id="IPR005064">
    <property type="entry name" value="BUG"/>
</dbReference>
<dbReference type="AlphaFoldDB" id="S5TN88"/>
<dbReference type="Gene3D" id="3.40.190.10">
    <property type="entry name" value="Periplasmic binding protein-like II"/>
    <property type="match status" value="1"/>
</dbReference>
<dbReference type="Pfam" id="PF03401">
    <property type="entry name" value="TctC"/>
    <property type="match status" value="1"/>
</dbReference>
<dbReference type="Gene3D" id="3.40.190.150">
    <property type="entry name" value="Bordetella uptake gene, domain 1"/>
    <property type="match status" value="1"/>
</dbReference>
<proteinExistence type="inferred from homology"/>
<accession>S5TN88</accession>